<dbReference type="InterPro" id="IPR002591">
    <property type="entry name" value="Phosphodiest/P_Trfase"/>
</dbReference>
<dbReference type="InterPro" id="IPR017850">
    <property type="entry name" value="Alkaline_phosphatase_core_sf"/>
</dbReference>
<dbReference type="PANTHER" id="PTHR10151">
    <property type="entry name" value="ECTONUCLEOTIDE PYROPHOSPHATASE/PHOSPHODIESTERASE"/>
    <property type="match status" value="1"/>
</dbReference>
<dbReference type="AlphaFoldDB" id="A0A455T5W1"/>
<organism evidence="1">
    <name type="scientific">Thermogemmatispora argillosa</name>
    <dbReference type="NCBI Taxonomy" id="2045280"/>
    <lineage>
        <taxon>Bacteria</taxon>
        <taxon>Bacillati</taxon>
        <taxon>Chloroflexota</taxon>
        <taxon>Ktedonobacteria</taxon>
        <taxon>Thermogemmatisporales</taxon>
        <taxon>Thermogemmatisporaceae</taxon>
        <taxon>Thermogemmatispora</taxon>
    </lineage>
</organism>
<accession>A0A455T5W1</accession>
<dbReference type="SUPFAM" id="SSF53649">
    <property type="entry name" value="Alkaline phosphatase-like"/>
    <property type="match status" value="1"/>
</dbReference>
<gene>
    <name evidence="1" type="ORF">KTA_30310</name>
</gene>
<dbReference type="EMBL" id="AP019377">
    <property type="protein sequence ID" value="BBH94832.1"/>
    <property type="molecule type" value="Genomic_DNA"/>
</dbReference>
<evidence type="ECO:0000313" key="1">
    <source>
        <dbReference type="EMBL" id="BBH94832.1"/>
    </source>
</evidence>
<dbReference type="Pfam" id="PF01663">
    <property type="entry name" value="Phosphodiest"/>
    <property type="match status" value="1"/>
</dbReference>
<sequence>MLNTASVQAVEKARFSQVFTRPLYDSYCFANIPDTILALLTGQGSHPLPIDVLGSLPRRYQRVILLFVDGFGWRFLQRYAERFPLLRLVFDEGSVSLLTSQFPSTTAAHTTTIHTGLEVGQSGIYEWTYYEPLVDEVIAPLLFSYAGEFTRDTLMQCGLPPSAFYPQQTFYETLATYGVRSTIFQHRSYTPSTFSNAVFRGASVYAFDTLSQALDELRDHLLSAVASSTTPAYYLLYFDQIDAAGHRFGPDSPEFEEAVEQFWTTLETAFYRPLQGKLSETLLMLTADHGMVPVHPETTLYLNQQAPELVPMLRTTRQGRPLVAAGSARDMFLYVRDEARDEALALLKRLLAGRAEVYLTQELIDKGFFGREAPSERFLQRVGNIVLLPYEGESVWWFEKGRFEMRFRGHHGGLTPAEMQIPLLLLPV</sequence>
<dbReference type="Gene3D" id="3.40.720.10">
    <property type="entry name" value="Alkaline Phosphatase, subunit A"/>
    <property type="match status" value="1"/>
</dbReference>
<protein>
    <submittedName>
        <fullName evidence="1">Phosphodiesterase</fullName>
    </submittedName>
</protein>
<name>A0A455T5W1_9CHLR</name>
<proteinExistence type="predicted"/>
<reference evidence="1" key="1">
    <citation type="submission" date="2018-12" db="EMBL/GenBank/DDBJ databases">
        <title>Novel natural products biosynthetic potential of the class Ktedonobacteria.</title>
        <authorList>
            <person name="Zheng Y."/>
            <person name="Saitou A."/>
            <person name="Wang C.M."/>
            <person name="Toyoda A."/>
            <person name="Minakuchi Y."/>
            <person name="Sekiguchi Y."/>
            <person name="Ueda K."/>
            <person name="Takano H."/>
            <person name="Sakai Y."/>
            <person name="Yokota A."/>
            <person name="Yabe S."/>
        </authorList>
    </citation>
    <scope>NUCLEOTIDE SEQUENCE</scope>
    <source>
        <strain evidence="1">A3-2</strain>
    </source>
</reference>
<dbReference type="PANTHER" id="PTHR10151:SF120">
    <property type="entry name" value="BIS(5'-ADENOSYL)-TRIPHOSPHATASE"/>
    <property type="match status" value="1"/>
</dbReference>
<dbReference type="GO" id="GO:0016787">
    <property type="term" value="F:hydrolase activity"/>
    <property type="evidence" value="ECO:0007669"/>
    <property type="project" value="UniProtKB-ARBA"/>
</dbReference>